<feature type="domain" description="TET-Associated Glycosyltransferase" evidence="1">
    <location>
        <begin position="7"/>
        <end position="211"/>
    </location>
</feature>
<dbReference type="EMBL" id="LR797343">
    <property type="protein sequence ID" value="CAB4203820.1"/>
    <property type="molecule type" value="Genomic_DNA"/>
</dbReference>
<evidence type="ECO:0000313" key="5">
    <source>
        <dbReference type="EMBL" id="CAB5229636.1"/>
    </source>
</evidence>
<proteinExistence type="predicted"/>
<reference evidence="2" key="1">
    <citation type="submission" date="2020-05" db="EMBL/GenBank/DDBJ databases">
        <authorList>
            <person name="Chiriac C."/>
            <person name="Salcher M."/>
            <person name="Ghai R."/>
            <person name="Kavagutti S V."/>
        </authorList>
    </citation>
    <scope>NUCLEOTIDE SEQUENCE</scope>
</reference>
<dbReference type="EMBL" id="LR798405">
    <property type="protein sequence ID" value="CAB5229636.1"/>
    <property type="molecule type" value="Genomic_DNA"/>
</dbReference>
<accession>A0A6J5QVW5</accession>
<dbReference type="InterPro" id="IPR049100">
    <property type="entry name" value="TAGT"/>
</dbReference>
<protein>
    <recommendedName>
        <fullName evidence="1">TET-Associated Glycosyltransferase domain-containing protein</fullName>
    </recommendedName>
</protein>
<evidence type="ECO:0000313" key="2">
    <source>
        <dbReference type="EMBL" id="CAB4184855.1"/>
    </source>
</evidence>
<evidence type="ECO:0000259" key="1">
    <source>
        <dbReference type="Pfam" id="PF20691"/>
    </source>
</evidence>
<sequence length="275" mass="30812">MDKELRPIYVLSRKRCGKSPTLSFLAAAGVPHFVVVEADEKTAYTIAHPKSTVLVLDPSYQTGYDYMDNFGVTICPGPGPVRNFIHDHARSCSLKQYWAIDDDISGVGTRNGEKRSVFSPADSLRVMLEMQTFCYQYSDIAMAGVGMMAFARADAIGSSRFTYNHAPICMLLIDPVAPLKWRGRLSEDLITIVDVLKAGWNTITFKRYFHDAPGAMKTSGGLTDIYQKLGLSERAAYLSRAHPNYAKVIYKYGHQHNLIDFGAWKSRRPTLRKKT</sequence>
<organism evidence="2">
    <name type="scientific">uncultured Caudovirales phage</name>
    <dbReference type="NCBI Taxonomy" id="2100421"/>
    <lineage>
        <taxon>Viruses</taxon>
        <taxon>Duplodnaviria</taxon>
        <taxon>Heunggongvirae</taxon>
        <taxon>Uroviricota</taxon>
        <taxon>Caudoviricetes</taxon>
        <taxon>Peduoviridae</taxon>
        <taxon>Maltschvirus</taxon>
        <taxon>Maltschvirus maltsch</taxon>
    </lineage>
</organism>
<dbReference type="EMBL" id="LR797066">
    <property type="protein sequence ID" value="CAB4184855.1"/>
    <property type="molecule type" value="Genomic_DNA"/>
</dbReference>
<evidence type="ECO:0000313" key="4">
    <source>
        <dbReference type="EMBL" id="CAB4215726.1"/>
    </source>
</evidence>
<evidence type="ECO:0000313" key="3">
    <source>
        <dbReference type="EMBL" id="CAB4203820.1"/>
    </source>
</evidence>
<name>A0A6J5QVW5_9CAUD</name>
<dbReference type="Pfam" id="PF20691">
    <property type="entry name" value="TAGT"/>
    <property type="match status" value="1"/>
</dbReference>
<dbReference type="EMBL" id="LR797430">
    <property type="protein sequence ID" value="CAB4215726.1"/>
    <property type="molecule type" value="Genomic_DNA"/>
</dbReference>
<gene>
    <name evidence="2" type="ORF">UFOVP1116_40</name>
    <name evidence="3" type="ORF">UFOVP1391_10</name>
    <name evidence="4" type="ORF">UFOVP1480_48</name>
    <name evidence="5" type="ORF">UFOVP1568_3</name>
</gene>